<reference evidence="2 3" key="1">
    <citation type="submission" date="2011-11" db="EMBL/GenBank/DDBJ databases">
        <title>The Genome Sequence of Myroides odoratimimus CIP 101113.</title>
        <authorList>
            <person name="Earl A."/>
            <person name="Ward D."/>
            <person name="Feldgarden M."/>
            <person name="Gevers D."/>
            <person name="Huys G."/>
            <person name="Young S.K."/>
            <person name="Zeng Q."/>
            <person name="Gargeya S."/>
            <person name="Fitzgerald M."/>
            <person name="Haas B."/>
            <person name="Abouelleil A."/>
            <person name="Alvarado L."/>
            <person name="Arachchi H.M."/>
            <person name="Berlin A."/>
            <person name="Brown A."/>
            <person name="Chapman S.B."/>
            <person name="Chen Z."/>
            <person name="Dunbar C."/>
            <person name="Freedman E."/>
            <person name="Gearin G."/>
            <person name="Goldberg J."/>
            <person name="Griggs A."/>
            <person name="Gujja S."/>
            <person name="Heiman D."/>
            <person name="Howarth C."/>
            <person name="Larson L."/>
            <person name="Lui A."/>
            <person name="MacDonald P.J.P."/>
            <person name="Montmayeur A."/>
            <person name="Murphy C."/>
            <person name="Neiman D."/>
            <person name="Pearson M."/>
            <person name="Priest M."/>
            <person name="Roberts A."/>
            <person name="Saif S."/>
            <person name="Shea T."/>
            <person name="Shenoy N."/>
            <person name="Sisk P."/>
            <person name="Stolte C."/>
            <person name="Sykes S."/>
            <person name="Wortman J."/>
            <person name="Nusbaum C."/>
            <person name="Birren B."/>
        </authorList>
    </citation>
    <scope>NUCLEOTIDE SEQUENCE [LARGE SCALE GENOMIC DNA]</scope>
    <source>
        <strain evidence="2 3">CIP 101113</strain>
    </source>
</reference>
<evidence type="ECO:0000256" key="1">
    <source>
        <dbReference type="SAM" id="MobiDB-lite"/>
    </source>
</evidence>
<dbReference type="EMBL" id="AGEE01000034">
    <property type="protein sequence ID" value="EHO08980.1"/>
    <property type="molecule type" value="Genomic_DNA"/>
</dbReference>
<dbReference type="AlphaFoldDB" id="A0AAV3F0Z5"/>
<dbReference type="Proteomes" id="UP000004834">
    <property type="component" value="Unassembled WGS sequence"/>
</dbReference>
<evidence type="ECO:0000313" key="2">
    <source>
        <dbReference type="EMBL" id="EHO08980.1"/>
    </source>
</evidence>
<accession>A0AAV3F0Z5</accession>
<evidence type="ECO:0000313" key="3">
    <source>
        <dbReference type="Proteomes" id="UP000004834"/>
    </source>
</evidence>
<gene>
    <name evidence="2" type="ORF">HMPREF9715_02535</name>
</gene>
<proteinExistence type="predicted"/>
<comment type="caution">
    <text evidence="2">The sequence shown here is derived from an EMBL/GenBank/DDBJ whole genome shotgun (WGS) entry which is preliminary data.</text>
</comment>
<feature type="region of interest" description="Disordered" evidence="1">
    <location>
        <begin position="118"/>
        <end position="139"/>
    </location>
</feature>
<protein>
    <submittedName>
        <fullName evidence="2">Uncharacterized protein</fullName>
    </submittedName>
</protein>
<organism evidence="2 3">
    <name type="scientific">Myroides odoratimimus CIP 101113</name>
    <dbReference type="NCBI Taxonomy" id="883154"/>
    <lineage>
        <taxon>Bacteria</taxon>
        <taxon>Pseudomonadati</taxon>
        <taxon>Bacteroidota</taxon>
        <taxon>Flavobacteriia</taxon>
        <taxon>Flavobacteriales</taxon>
        <taxon>Flavobacteriaceae</taxon>
        <taxon>Myroides</taxon>
    </lineage>
</organism>
<sequence length="311" mass="36157">MNIALEEISKKEIRADYLPFLEEVEKMKFICSDSRCGIPVVPSSFKEYNIQAPHFRKLVGYTHHEDCDYAKNNTIYGKGKSGLKITDKEAKKIGFPNKFNILEEDITKEKKDVYNHNVGKNVDSKNKRRHTEISSDFSDHKSNQVSSIEKIVDCYLSFPANRDQRIKINNIPLDYDTLFKEILANKKHIGIQKQFFFSKVKVATDKSRNSSFKDFRETVYIKLFPADFPDDGKPFKQYELILDKNKISNKKLSMVKISFDKAFDKMLFEPKKGYDLYVFFIGDAPKDSEGASFNLINGYICFRYTDIRDSI</sequence>
<dbReference type="RefSeq" id="WP_006264104.1">
    <property type="nucleotide sequence ID" value="NZ_JH590838.1"/>
</dbReference>
<name>A0AAV3F0Z5_9FLAO</name>